<feature type="domain" description="Thioredoxin-like fold" evidence="1">
    <location>
        <begin position="7"/>
        <end position="68"/>
    </location>
</feature>
<dbReference type="Pfam" id="PF13192">
    <property type="entry name" value="Thioredoxin_3"/>
    <property type="match status" value="1"/>
</dbReference>
<dbReference type="Gene3D" id="3.40.30.10">
    <property type="entry name" value="Glutaredoxin"/>
    <property type="match status" value="1"/>
</dbReference>
<sequence length="78" mass="8700">MENKIYMLSTQSCTRCPIVKSQLADKNVDVEYVDVEETPDIAVEHGIMSVPAIIDNRQGDDTVYKGQMECMQFVGTLG</sequence>
<keyword evidence="3" id="KW-1185">Reference proteome</keyword>
<dbReference type="GeneID" id="19685867"/>
<organism evidence="2 3">
    <name type="scientific">Staphylococcus phage 6ec</name>
    <dbReference type="NCBI Taxonomy" id="1500386"/>
    <lineage>
        <taxon>Viruses</taxon>
        <taxon>Duplodnaviria</taxon>
        <taxon>Heunggongvirae</taxon>
        <taxon>Uroviricota</taxon>
        <taxon>Caudoviricetes</taxon>
        <taxon>Sextaecvirus</taxon>
        <taxon>Sextaecvirus sextaec</taxon>
    </lineage>
</organism>
<evidence type="ECO:0000313" key="3">
    <source>
        <dbReference type="Proteomes" id="UP000026999"/>
    </source>
</evidence>
<evidence type="ECO:0000313" key="2">
    <source>
        <dbReference type="EMBL" id="AIA64152.1"/>
    </source>
</evidence>
<dbReference type="KEGG" id="vg:19685867"/>
<dbReference type="InterPro" id="IPR036249">
    <property type="entry name" value="Thioredoxin-like_sf"/>
</dbReference>
<dbReference type="OrthoDB" id="33815at10239"/>
<dbReference type="Proteomes" id="UP000026999">
    <property type="component" value="Segment"/>
</dbReference>
<proteinExistence type="predicted"/>
<gene>
    <name evidence="2" type="ORF">PHAGE6E_126</name>
</gene>
<dbReference type="RefSeq" id="YP_009042631.1">
    <property type="nucleotide sequence ID" value="NC_024355.1"/>
</dbReference>
<accession>A0A060AKP5</accession>
<evidence type="ECO:0000259" key="1">
    <source>
        <dbReference type="Pfam" id="PF13192"/>
    </source>
</evidence>
<reference evidence="2 3" key="1">
    <citation type="journal article" date="2014" name="Genome Announc.">
        <title>Complete Genome Sequence of a Staphylococcus epidermidis Bacteriophage Isolated from the Anterior Nares of Humans.</title>
        <authorList>
            <person name="Aswani V.H."/>
            <person name="Tremblay D.M."/>
            <person name="Moineau S."/>
            <person name="Shukla S.K."/>
        </authorList>
    </citation>
    <scope>NUCLEOTIDE SEQUENCE [LARGE SCALE GENOMIC DNA]</scope>
</reference>
<protein>
    <recommendedName>
        <fullName evidence="1">Thioredoxin-like fold domain-containing protein</fullName>
    </recommendedName>
</protein>
<dbReference type="EMBL" id="KJ804259">
    <property type="protein sequence ID" value="AIA64152.1"/>
    <property type="molecule type" value="Genomic_DNA"/>
</dbReference>
<dbReference type="InterPro" id="IPR012336">
    <property type="entry name" value="Thioredoxin-like_fold"/>
</dbReference>
<dbReference type="SUPFAM" id="SSF52833">
    <property type="entry name" value="Thioredoxin-like"/>
    <property type="match status" value="1"/>
</dbReference>
<name>A0A060AKP5_9CAUD</name>